<dbReference type="AlphaFoldDB" id="A0A839STR7"/>
<evidence type="ECO:0000256" key="2">
    <source>
        <dbReference type="ARBA" id="ARBA00022723"/>
    </source>
</evidence>
<evidence type="ECO:0000313" key="5">
    <source>
        <dbReference type="EMBL" id="MBB3065728.1"/>
    </source>
</evidence>
<dbReference type="InterPro" id="IPR013341">
    <property type="entry name" value="Mandelate_racemase_N_dom"/>
</dbReference>
<sequence>MKITGIKQSRHRLPLDPPFVPSWDTRPRHHFDLDLVRVETDEGLCGFGAGDSMAGFAGHEDLFIGQDPMNLDRHARVIENISFHHGRCWPLDIALWDLAGKILGQPVWRLLGGHSNKVRVYASSGSLRSPDELVELALSVRDAGMEAMKVRFHRPHWREDIAILEKLRTAIGDRLELMVDCNQGWRMPWDTAQPWTLKEATTVARELEKLAVYWMEEPLHRGDYRGMQQLRAQTDIRIAGAEMTRELHEIRHLIEARCLDVIQPDAAVTGGLSGLSRIARMAIDSGLAFTPHTWGHGIGLMANAHLAAGVAGSAFLELPHDPPVWTAERRDFGLTVPIKPNKEGWVELTDNPGLGLELDENLLANTRVN</sequence>
<dbReference type="InterPro" id="IPR029017">
    <property type="entry name" value="Enolase-like_N"/>
</dbReference>
<gene>
    <name evidence="5" type="ORF">FHR98_002024</name>
</gene>
<feature type="domain" description="Mandelate racemase/muconate lactonizing enzyme C-terminal" evidence="4">
    <location>
        <begin position="130"/>
        <end position="237"/>
    </location>
</feature>
<evidence type="ECO:0000313" key="6">
    <source>
        <dbReference type="Proteomes" id="UP000581135"/>
    </source>
</evidence>
<dbReference type="SUPFAM" id="SSF54826">
    <property type="entry name" value="Enolase N-terminal domain-like"/>
    <property type="match status" value="1"/>
</dbReference>
<dbReference type="SFLD" id="SFLDS00001">
    <property type="entry name" value="Enolase"/>
    <property type="match status" value="1"/>
</dbReference>
<evidence type="ECO:0000256" key="1">
    <source>
        <dbReference type="ARBA" id="ARBA00001946"/>
    </source>
</evidence>
<dbReference type="SUPFAM" id="SSF51604">
    <property type="entry name" value="Enolase C-terminal domain-like"/>
    <property type="match status" value="1"/>
</dbReference>
<dbReference type="PANTHER" id="PTHR13794:SF58">
    <property type="entry name" value="MITOCHONDRIAL ENOLASE SUPERFAMILY MEMBER 1"/>
    <property type="match status" value="1"/>
</dbReference>
<dbReference type="InterPro" id="IPR029065">
    <property type="entry name" value="Enolase_C-like"/>
</dbReference>
<dbReference type="GO" id="GO:0016052">
    <property type="term" value="P:carbohydrate catabolic process"/>
    <property type="evidence" value="ECO:0007669"/>
    <property type="project" value="TreeGrafter"/>
</dbReference>
<dbReference type="SFLD" id="SFLDG00179">
    <property type="entry name" value="mandelate_racemase"/>
    <property type="match status" value="1"/>
</dbReference>
<dbReference type="Proteomes" id="UP000581135">
    <property type="component" value="Unassembled WGS sequence"/>
</dbReference>
<reference evidence="5 6" key="1">
    <citation type="submission" date="2020-08" db="EMBL/GenBank/DDBJ databases">
        <title>Genomic Encyclopedia of Type Strains, Phase III (KMG-III): the genomes of soil and plant-associated and newly described type strains.</title>
        <authorList>
            <person name="Whitman W."/>
        </authorList>
    </citation>
    <scope>NUCLEOTIDE SEQUENCE [LARGE SCALE GENOMIC DNA]</scope>
    <source>
        <strain evidence="5 6">CECT 8803</strain>
    </source>
</reference>
<keyword evidence="3" id="KW-0460">Magnesium</keyword>
<dbReference type="GO" id="GO:0000287">
    <property type="term" value="F:magnesium ion binding"/>
    <property type="evidence" value="ECO:0007669"/>
    <property type="project" value="TreeGrafter"/>
</dbReference>
<dbReference type="InterPro" id="IPR036849">
    <property type="entry name" value="Enolase-like_C_sf"/>
</dbReference>
<dbReference type="SMART" id="SM00922">
    <property type="entry name" value="MR_MLE"/>
    <property type="match status" value="1"/>
</dbReference>
<dbReference type="GO" id="GO:0016836">
    <property type="term" value="F:hydro-lyase activity"/>
    <property type="evidence" value="ECO:0007669"/>
    <property type="project" value="TreeGrafter"/>
</dbReference>
<dbReference type="Gene3D" id="3.30.390.10">
    <property type="entry name" value="Enolase-like, N-terminal domain"/>
    <property type="match status" value="1"/>
</dbReference>
<dbReference type="Gene3D" id="3.20.20.120">
    <property type="entry name" value="Enolase-like C-terminal domain"/>
    <property type="match status" value="1"/>
</dbReference>
<accession>A0A839STR7</accession>
<organism evidence="5 6">
    <name type="scientific">Limibacillus halophilus</name>
    <dbReference type="NCBI Taxonomy" id="1579333"/>
    <lineage>
        <taxon>Bacteria</taxon>
        <taxon>Pseudomonadati</taxon>
        <taxon>Pseudomonadota</taxon>
        <taxon>Alphaproteobacteria</taxon>
        <taxon>Rhodospirillales</taxon>
        <taxon>Rhodovibrionaceae</taxon>
        <taxon>Limibacillus</taxon>
    </lineage>
</organism>
<dbReference type="InterPro" id="IPR046945">
    <property type="entry name" value="RHMD-like"/>
</dbReference>
<dbReference type="PANTHER" id="PTHR13794">
    <property type="entry name" value="ENOLASE SUPERFAMILY, MANDELATE RACEMASE"/>
    <property type="match status" value="1"/>
</dbReference>
<name>A0A839STR7_9PROT</name>
<dbReference type="RefSeq" id="WP_183416559.1">
    <property type="nucleotide sequence ID" value="NZ_JACHXA010000005.1"/>
</dbReference>
<proteinExistence type="predicted"/>
<evidence type="ECO:0000256" key="3">
    <source>
        <dbReference type="ARBA" id="ARBA00022842"/>
    </source>
</evidence>
<keyword evidence="2" id="KW-0479">Metal-binding</keyword>
<dbReference type="Pfam" id="PF02746">
    <property type="entry name" value="MR_MLE_N"/>
    <property type="match status" value="1"/>
</dbReference>
<comment type="caution">
    <text evidence="5">The sequence shown here is derived from an EMBL/GenBank/DDBJ whole genome shotgun (WGS) entry which is preliminary data.</text>
</comment>
<dbReference type="EMBL" id="JACHXA010000005">
    <property type="protein sequence ID" value="MBB3065728.1"/>
    <property type="molecule type" value="Genomic_DNA"/>
</dbReference>
<evidence type="ECO:0000259" key="4">
    <source>
        <dbReference type="SMART" id="SM00922"/>
    </source>
</evidence>
<dbReference type="InterPro" id="IPR013342">
    <property type="entry name" value="Mandelate_racemase_C"/>
</dbReference>
<comment type="cofactor">
    <cofactor evidence="1">
        <name>Mg(2+)</name>
        <dbReference type="ChEBI" id="CHEBI:18420"/>
    </cofactor>
</comment>
<dbReference type="Pfam" id="PF13378">
    <property type="entry name" value="MR_MLE_C"/>
    <property type="match status" value="1"/>
</dbReference>
<keyword evidence="6" id="KW-1185">Reference proteome</keyword>
<protein>
    <submittedName>
        <fullName evidence="5">L-alanine-DL-glutamate epimerase-like enolase superfamily enzyme</fullName>
    </submittedName>
</protein>
<dbReference type="CDD" id="cd03316">
    <property type="entry name" value="MR_like"/>
    <property type="match status" value="1"/>
</dbReference>